<dbReference type="Proteomes" id="UP001239111">
    <property type="component" value="Chromosome 1"/>
</dbReference>
<comment type="caution">
    <text evidence="1">The sequence shown here is derived from an EMBL/GenBank/DDBJ whole genome shotgun (WGS) entry which is preliminary data.</text>
</comment>
<accession>A0ACC2Q0E7</accession>
<evidence type="ECO:0000313" key="1">
    <source>
        <dbReference type="EMBL" id="KAJ8688339.1"/>
    </source>
</evidence>
<protein>
    <submittedName>
        <fullName evidence="1">Uncharacterized protein</fullName>
    </submittedName>
</protein>
<sequence length="158" mass="17212">MGSSEDAAAMCEAIVHLMMALAQDIGGEGFSDMQNSDLLEIIQPKRSQPSAADIKEILEDSEQAQVQGNSGYTTESSFSIRALVEILNAVQNAIDQAFDKDPILTRSLKFEQDCDGFATLQGVVQRFHKKLGIYDLADVTFGKARRLLRGQSLFVGAP</sequence>
<proteinExistence type="predicted"/>
<evidence type="ECO:0000313" key="2">
    <source>
        <dbReference type="Proteomes" id="UP001239111"/>
    </source>
</evidence>
<keyword evidence="2" id="KW-1185">Reference proteome</keyword>
<dbReference type="EMBL" id="CM056741">
    <property type="protein sequence ID" value="KAJ8688339.1"/>
    <property type="molecule type" value="Genomic_DNA"/>
</dbReference>
<gene>
    <name evidence="1" type="ORF">QAD02_024134</name>
</gene>
<name>A0ACC2Q0E7_9HYME</name>
<reference evidence="1" key="1">
    <citation type="submission" date="2023-04" db="EMBL/GenBank/DDBJ databases">
        <title>A chromosome-level genome assembly of the parasitoid wasp Eretmocerus hayati.</title>
        <authorList>
            <person name="Zhong Y."/>
            <person name="Liu S."/>
            <person name="Liu Y."/>
        </authorList>
    </citation>
    <scope>NUCLEOTIDE SEQUENCE</scope>
    <source>
        <strain evidence="1">ZJU_SS_LIU_2023</strain>
    </source>
</reference>
<organism evidence="1 2">
    <name type="scientific">Eretmocerus hayati</name>
    <dbReference type="NCBI Taxonomy" id="131215"/>
    <lineage>
        <taxon>Eukaryota</taxon>
        <taxon>Metazoa</taxon>
        <taxon>Ecdysozoa</taxon>
        <taxon>Arthropoda</taxon>
        <taxon>Hexapoda</taxon>
        <taxon>Insecta</taxon>
        <taxon>Pterygota</taxon>
        <taxon>Neoptera</taxon>
        <taxon>Endopterygota</taxon>
        <taxon>Hymenoptera</taxon>
        <taxon>Apocrita</taxon>
        <taxon>Proctotrupomorpha</taxon>
        <taxon>Chalcidoidea</taxon>
        <taxon>Aphelinidae</taxon>
        <taxon>Aphelininae</taxon>
        <taxon>Eretmocerus</taxon>
    </lineage>
</organism>